<feature type="domain" description="NAD-dependent epimerase/dehydratase" evidence="1">
    <location>
        <begin position="3"/>
        <end position="239"/>
    </location>
</feature>
<dbReference type="SUPFAM" id="SSF51735">
    <property type="entry name" value="NAD(P)-binding Rossmann-fold domains"/>
    <property type="match status" value="1"/>
</dbReference>
<protein>
    <submittedName>
        <fullName evidence="2">NAD-dependent epimerase/dehydratase family protein</fullName>
    </submittedName>
</protein>
<dbReference type="Gene3D" id="3.40.50.720">
    <property type="entry name" value="NAD(P)-binding Rossmann-like Domain"/>
    <property type="match status" value="1"/>
</dbReference>
<dbReference type="RefSeq" id="WP_263072408.1">
    <property type="nucleotide sequence ID" value="NZ_JAOUSF010000002.1"/>
</dbReference>
<dbReference type="Pfam" id="PF01370">
    <property type="entry name" value="Epimerase"/>
    <property type="match status" value="1"/>
</dbReference>
<dbReference type="Proteomes" id="UP001209318">
    <property type="component" value="Unassembled WGS sequence"/>
</dbReference>
<sequence>MNILIYGAAGFIGTNLALTLAQDENNYLTLVVRDKAKLLIPELLNFKNVSIKETAFELDTNFDDLFKKQDVIYHLISTTVPTTSNHHIPKELVANVIVTAKMLDACVRCNVGKVVFISSGGTVYGKEVNCPLKEDYPTNPISSYGIQKISIEKLLYLYKYMYGLDYRVIRLANPYGPYQRPNGILGAVTTFTYKALRNEKIIVYGDGSVIRDFIYIDDAVRAIQTIVDGETKHRTFNLGCGYGTSIKDVLGSISKALDIDLKVQHLPGRKVDVPVNYLDISRYEREYGKLNPISLEEGIKKTAEFMINQQMI</sequence>
<dbReference type="PANTHER" id="PTHR43245">
    <property type="entry name" value="BIFUNCTIONAL POLYMYXIN RESISTANCE PROTEIN ARNA"/>
    <property type="match status" value="1"/>
</dbReference>
<dbReference type="EMBL" id="JAOUSF010000002">
    <property type="protein sequence ID" value="MCU9613196.1"/>
    <property type="molecule type" value="Genomic_DNA"/>
</dbReference>
<dbReference type="AlphaFoldDB" id="A0AAE3LMR4"/>
<dbReference type="Gene3D" id="3.90.25.10">
    <property type="entry name" value="UDP-galactose 4-epimerase, domain 1"/>
    <property type="match status" value="1"/>
</dbReference>
<evidence type="ECO:0000313" key="3">
    <source>
        <dbReference type="Proteomes" id="UP001209318"/>
    </source>
</evidence>
<dbReference type="InterPro" id="IPR036291">
    <property type="entry name" value="NAD(P)-bd_dom_sf"/>
</dbReference>
<keyword evidence="3" id="KW-1185">Reference proteome</keyword>
<evidence type="ECO:0000313" key="2">
    <source>
        <dbReference type="EMBL" id="MCU9613196.1"/>
    </source>
</evidence>
<gene>
    <name evidence="2" type="ORF">OEV98_06480</name>
</gene>
<comment type="caution">
    <text evidence="2">The sequence shown here is derived from an EMBL/GenBank/DDBJ whole genome shotgun (WGS) entry which is preliminary data.</text>
</comment>
<organism evidence="2 3">
    <name type="scientific">Perspicuibacillus lycopersici</name>
    <dbReference type="NCBI Taxonomy" id="1325689"/>
    <lineage>
        <taxon>Bacteria</taxon>
        <taxon>Bacillati</taxon>
        <taxon>Bacillota</taxon>
        <taxon>Bacilli</taxon>
        <taxon>Bacillales</taxon>
        <taxon>Bacillaceae</taxon>
        <taxon>Perspicuibacillus</taxon>
    </lineage>
</organism>
<name>A0AAE3LMR4_9BACI</name>
<proteinExistence type="predicted"/>
<dbReference type="InterPro" id="IPR001509">
    <property type="entry name" value="Epimerase_deHydtase"/>
</dbReference>
<reference evidence="2" key="1">
    <citation type="submission" date="2022-10" db="EMBL/GenBank/DDBJ databases">
        <title>Description of Fervidibacillus gen. nov. in the family Fervidibacillaceae fam. nov. with two species, Fervidibacillus albus sp. nov., and Fervidibacillus halotolerans sp. nov., isolated from tidal flat sediments.</title>
        <authorList>
            <person name="Kwon K.K."/>
            <person name="Yang S.-H."/>
        </authorList>
    </citation>
    <scope>NUCLEOTIDE SEQUENCE</scope>
    <source>
        <strain evidence="2">JCM 19140</strain>
    </source>
</reference>
<dbReference type="PANTHER" id="PTHR43245:SF13">
    <property type="entry name" value="UDP-D-APIOSE_UDP-D-XYLOSE SYNTHASE 2"/>
    <property type="match status" value="1"/>
</dbReference>
<dbReference type="PRINTS" id="PR01713">
    <property type="entry name" value="NUCEPIMERASE"/>
</dbReference>
<evidence type="ECO:0000259" key="1">
    <source>
        <dbReference type="Pfam" id="PF01370"/>
    </source>
</evidence>
<dbReference type="InterPro" id="IPR050177">
    <property type="entry name" value="Lipid_A_modif_metabolic_enz"/>
</dbReference>
<accession>A0AAE3LMR4</accession>